<dbReference type="SUPFAM" id="SSF51735">
    <property type="entry name" value="NAD(P)-binding Rossmann-fold domains"/>
    <property type="match status" value="1"/>
</dbReference>
<evidence type="ECO:0000313" key="6">
    <source>
        <dbReference type="EMBL" id="KAG9250769.1"/>
    </source>
</evidence>
<dbReference type="Gene3D" id="3.40.50.720">
    <property type="entry name" value="NAD(P)-binding Rossmann-like Domain"/>
    <property type="match status" value="1"/>
</dbReference>
<dbReference type="Pfam" id="PF02737">
    <property type="entry name" value="3HCDH_N"/>
    <property type="match status" value="1"/>
</dbReference>
<evidence type="ECO:0000313" key="7">
    <source>
        <dbReference type="Proteomes" id="UP000887229"/>
    </source>
</evidence>
<keyword evidence="3" id="KW-0472">Membrane</keyword>
<protein>
    <submittedName>
        <fullName evidence="6">3-hydroxyacyl-CoA dehydrogenase</fullName>
    </submittedName>
</protein>
<name>A0A9P8CKN9_9HYPO</name>
<proteinExistence type="inferred from homology"/>
<dbReference type="PANTHER" id="PTHR48075:SF1">
    <property type="entry name" value="LAMBDA-CRYSTALLIN HOMOLOG"/>
    <property type="match status" value="1"/>
</dbReference>
<accession>A0A9P8CKN9</accession>
<keyword evidence="2" id="KW-0560">Oxidoreductase</keyword>
<keyword evidence="7" id="KW-1185">Reference proteome</keyword>
<evidence type="ECO:0000259" key="5">
    <source>
        <dbReference type="Pfam" id="PF02737"/>
    </source>
</evidence>
<dbReference type="Pfam" id="PF00725">
    <property type="entry name" value="3HCDH"/>
    <property type="match status" value="1"/>
</dbReference>
<dbReference type="GO" id="GO:0050104">
    <property type="term" value="F:L-gulonate 3-dehydrogenase activity"/>
    <property type="evidence" value="ECO:0007669"/>
    <property type="project" value="TreeGrafter"/>
</dbReference>
<dbReference type="GeneID" id="70295057"/>
<dbReference type="PANTHER" id="PTHR48075">
    <property type="entry name" value="3-HYDROXYACYL-COA DEHYDROGENASE FAMILY PROTEIN"/>
    <property type="match status" value="1"/>
</dbReference>
<dbReference type="RefSeq" id="XP_046114693.1">
    <property type="nucleotide sequence ID" value="XM_046264154.1"/>
</dbReference>
<feature type="transmembrane region" description="Helical" evidence="3">
    <location>
        <begin position="6"/>
        <end position="25"/>
    </location>
</feature>
<comment type="caution">
    <text evidence="6">The sequence shown here is derived from an EMBL/GenBank/DDBJ whole genome shotgun (WGS) entry which is preliminary data.</text>
</comment>
<dbReference type="InterPro" id="IPR036291">
    <property type="entry name" value="NAD(P)-bd_dom_sf"/>
</dbReference>
<dbReference type="GO" id="GO:0006631">
    <property type="term" value="P:fatty acid metabolic process"/>
    <property type="evidence" value="ECO:0007669"/>
    <property type="project" value="InterPro"/>
</dbReference>
<gene>
    <name evidence="6" type="ORF">F5Z01DRAFT_665269</name>
</gene>
<reference evidence="6" key="1">
    <citation type="journal article" date="2021" name="IMA Fungus">
        <title>Genomic characterization of three marine fungi, including Emericellopsis atlantica sp. nov. with signatures of a generalist lifestyle and marine biomass degradation.</title>
        <authorList>
            <person name="Hagestad O.C."/>
            <person name="Hou L."/>
            <person name="Andersen J.H."/>
            <person name="Hansen E.H."/>
            <person name="Altermark B."/>
            <person name="Li C."/>
            <person name="Kuhnert E."/>
            <person name="Cox R.J."/>
            <person name="Crous P.W."/>
            <person name="Spatafora J.W."/>
            <person name="Lail K."/>
            <person name="Amirebrahimi M."/>
            <person name="Lipzen A."/>
            <person name="Pangilinan J."/>
            <person name="Andreopoulos W."/>
            <person name="Hayes R.D."/>
            <person name="Ng V."/>
            <person name="Grigoriev I.V."/>
            <person name="Jackson S.A."/>
            <person name="Sutton T.D.S."/>
            <person name="Dobson A.D.W."/>
            <person name="Rama T."/>
        </authorList>
    </citation>
    <scope>NUCLEOTIDE SEQUENCE</scope>
    <source>
        <strain evidence="6">TS7</strain>
    </source>
</reference>
<evidence type="ECO:0000256" key="1">
    <source>
        <dbReference type="ARBA" id="ARBA00009463"/>
    </source>
</evidence>
<dbReference type="InterPro" id="IPR006108">
    <property type="entry name" value="3HC_DH_C"/>
</dbReference>
<dbReference type="OrthoDB" id="2021159at2759"/>
<dbReference type="InterPro" id="IPR013328">
    <property type="entry name" value="6PGD_dom2"/>
</dbReference>
<dbReference type="InterPro" id="IPR008927">
    <property type="entry name" value="6-PGluconate_DH-like_C_sf"/>
</dbReference>
<sequence>MTSNVRYVAVVGSGVIGASWTLLFLNKGLRVVMSDPAKGAEEIFRKYIIDEKTKEGRVSELGSFWERFEFVDDITTKLPEVDFVQENGPERLELKQSIIASIDEHTRPDVIIASSSSGLPPSSFVTTCQKNPGRVMVGHPFNPPHIIPLVEVVPHPGCSEASIVAALEFYRSLGKRPIRLHKEVPGFVANRLQAAINNEAYSLITRGIVSASDLDAAVSSGPGLRWALMGPIATNTLGGGGGADGFGQRLERLGPSIRDWEQDILRNRFAWDETDLAKLRDEVNNSFGGTDWAEIVRERDEALLKLLEAKESRKTL</sequence>
<dbReference type="AlphaFoldDB" id="A0A9P8CKN9"/>
<evidence type="ECO:0000259" key="4">
    <source>
        <dbReference type="Pfam" id="PF00725"/>
    </source>
</evidence>
<keyword evidence="3" id="KW-0812">Transmembrane</keyword>
<feature type="domain" description="3-hydroxyacyl-CoA dehydrogenase NAD binding" evidence="5">
    <location>
        <begin position="8"/>
        <end position="183"/>
    </location>
</feature>
<feature type="non-terminal residue" evidence="6">
    <location>
        <position position="316"/>
    </location>
</feature>
<dbReference type="EMBL" id="MU251274">
    <property type="protein sequence ID" value="KAG9250769.1"/>
    <property type="molecule type" value="Genomic_DNA"/>
</dbReference>
<comment type="similarity">
    <text evidence="1">Belongs to the 3-hydroxyacyl-CoA dehydrogenase family.</text>
</comment>
<organism evidence="6 7">
    <name type="scientific">Emericellopsis atlantica</name>
    <dbReference type="NCBI Taxonomy" id="2614577"/>
    <lineage>
        <taxon>Eukaryota</taxon>
        <taxon>Fungi</taxon>
        <taxon>Dikarya</taxon>
        <taxon>Ascomycota</taxon>
        <taxon>Pezizomycotina</taxon>
        <taxon>Sordariomycetes</taxon>
        <taxon>Hypocreomycetidae</taxon>
        <taxon>Hypocreales</taxon>
        <taxon>Bionectriaceae</taxon>
        <taxon>Emericellopsis</taxon>
    </lineage>
</organism>
<dbReference type="GO" id="GO:0070403">
    <property type="term" value="F:NAD+ binding"/>
    <property type="evidence" value="ECO:0007669"/>
    <property type="project" value="InterPro"/>
</dbReference>
<dbReference type="SUPFAM" id="SSF48179">
    <property type="entry name" value="6-phosphogluconate dehydrogenase C-terminal domain-like"/>
    <property type="match status" value="1"/>
</dbReference>
<feature type="domain" description="3-hydroxyacyl-CoA dehydrogenase C-terminal" evidence="4">
    <location>
        <begin position="186"/>
        <end position="238"/>
    </location>
</feature>
<dbReference type="Gene3D" id="1.10.1040.10">
    <property type="entry name" value="N-(1-d-carboxylethyl)-l-norvaline Dehydrogenase, domain 2"/>
    <property type="match status" value="1"/>
</dbReference>
<evidence type="ECO:0000256" key="2">
    <source>
        <dbReference type="ARBA" id="ARBA00023002"/>
    </source>
</evidence>
<dbReference type="Proteomes" id="UP000887229">
    <property type="component" value="Unassembled WGS sequence"/>
</dbReference>
<dbReference type="InterPro" id="IPR006176">
    <property type="entry name" value="3-OHacyl-CoA_DH_NAD-bd"/>
</dbReference>
<evidence type="ECO:0000256" key="3">
    <source>
        <dbReference type="SAM" id="Phobius"/>
    </source>
</evidence>
<keyword evidence="3" id="KW-1133">Transmembrane helix</keyword>